<feature type="domain" description="Wall-associated receptor kinase" evidence="7">
    <location>
        <begin position="116"/>
        <end position="189"/>
    </location>
</feature>
<dbReference type="Pfam" id="PF08488">
    <property type="entry name" value="WAK"/>
    <property type="match status" value="1"/>
</dbReference>
<keyword evidence="2" id="KW-0723">Serine/threonine-protein kinase</keyword>
<evidence type="ECO:0000256" key="3">
    <source>
        <dbReference type="ARBA" id="ARBA00022679"/>
    </source>
</evidence>
<keyword evidence="5" id="KW-0325">Glycoprotein</keyword>
<evidence type="ECO:0000313" key="9">
    <source>
        <dbReference type="Proteomes" id="UP000807159"/>
    </source>
</evidence>
<name>A0A8T2Z638_POPDE</name>
<dbReference type="PANTHER" id="PTHR33491">
    <property type="entry name" value="OSJNBA0016N04.9 PROTEIN"/>
    <property type="match status" value="1"/>
</dbReference>
<keyword evidence="3" id="KW-0808">Transferase</keyword>
<keyword evidence="6" id="KW-0732">Signal</keyword>
<evidence type="ECO:0000256" key="4">
    <source>
        <dbReference type="ARBA" id="ARBA00023157"/>
    </source>
</evidence>
<dbReference type="InterPro" id="IPR013695">
    <property type="entry name" value="WAK"/>
</dbReference>
<accession>A0A8T2Z638</accession>
<evidence type="ECO:0000256" key="6">
    <source>
        <dbReference type="SAM" id="SignalP"/>
    </source>
</evidence>
<proteinExistence type="predicted"/>
<evidence type="ECO:0000313" key="8">
    <source>
        <dbReference type="EMBL" id="KAH8512736.1"/>
    </source>
</evidence>
<organism evidence="8 9">
    <name type="scientific">Populus deltoides</name>
    <name type="common">Eastern poplar</name>
    <name type="synonym">Eastern cottonwood</name>
    <dbReference type="NCBI Taxonomy" id="3696"/>
    <lineage>
        <taxon>Eukaryota</taxon>
        <taxon>Viridiplantae</taxon>
        <taxon>Streptophyta</taxon>
        <taxon>Embryophyta</taxon>
        <taxon>Tracheophyta</taxon>
        <taxon>Spermatophyta</taxon>
        <taxon>Magnoliopsida</taxon>
        <taxon>eudicotyledons</taxon>
        <taxon>Gunneridae</taxon>
        <taxon>Pentapetalae</taxon>
        <taxon>rosids</taxon>
        <taxon>fabids</taxon>
        <taxon>Malpighiales</taxon>
        <taxon>Salicaceae</taxon>
        <taxon>Saliceae</taxon>
        <taxon>Populus</taxon>
    </lineage>
</organism>
<keyword evidence="4" id="KW-1015">Disulfide bond</keyword>
<feature type="chain" id="PRO_5035767174" description="Wall-associated receptor kinase domain-containing protein" evidence="6">
    <location>
        <begin position="25"/>
        <end position="231"/>
    </location>
</feature>
<dbReference type="GO" id="GO:0004674">
    <property type="term" value="F:protein serine/threonine kinase activity"/>
    <property type="evidence" value="ECO:0007669"/>
    <property type="project" value="UniProtKB-KW"/>
</dbReference>
<evidence type="ECO:0000256" key="1">
    <source>
        <dbReference type="ARBA" id="ARBA00004479"/>
    </source>
</evidence>
<evidence type="ECO:0000259" key="7">
    <source>
        <dbReference type="Pfam" id="PF08488"/>
    </source>
</evidence>
<comment type="subcellular location">
    <subcellularLocation>
        <location evidence="1">Membrane</location>
        <topology evidence="1">Single-pass type I membrane protein</topology>
    </subcellularLocation>
</comment>
<keyword evidence="2" id="KW-0418">Kinase</keyword>
<evidence type="ECO:0000256" key="2">
    <source>
        <dbReference type="ARBA" id="ARBA00022527"/>
    </source>
</evidence>
<dbReference type="AlphaFoldDB" id="A0A8T2Z638"/>
<comment type="caution">
    <text evidence="8">The sequence shown here is derived from an EMBL/GenBank/DDBJ whole genome shotgun (WGS) entry which is preliminary data.</text>
</comment>
<sequence>MEKMVSKLVVKMTLLMLMFQLAKAAAPVAKFGCPDRCGDITIPYPFGTGKDCYKDEWKDGGSLDLTGSPFVFSDSWNVFIAGGCDTRAFMSGIEPQVLGCVPTCGNQRSNVSLQENNMCSGRNCCQASIPSLLQVFKPRLDPTNVDQGREACKLAVLVNRTWFASNISDPFALQYKDYVPAILGWVMNVNYSDDISFYCQRNNSESLKSECACWPGFEGNPYLELGCKGKY</sequence>
<dbReference type="GO" id="GO:0016020">
    <property type="term" value="C:membrane"/>
    <property type="evidence" value="ECO:0007669"/>
    <property type="project" value="UniProtKB-SubCell"/>
</dbReference>
<keyword evidence="9" id="KW-1185">Reference proteome</keyword>
<dbReference type="EMBL" id="JACEGQ020000003">
    <property type="protein sequence ID" value="KAH8512736.1"/>
    <property type="molecule type" value="Genomic_DNA"/>
</dbReference>
<gene>
    <name evidence="8" type="ORF">H0E87_006148</name>
</gene>
<dbReference type="Proteomes" id="UP000807159">
    <property type="component" value="Chromosome 3"/>
</dbReference>
<reference evidence="8" key="1">
    <citation type="journal article" date="2021" name="J. Hered.">
        <title>Genome Assembly of Salicaceae Populus deltoides (Eastern Cottonwood) I-69 Based on Nanopore Sequencing and Hi-C Technologies.</title>
        <authorList>
            <person name="Bai S."/>
            <person name="Wu H."/>
            <person name="Zhang J."/>
            <person name="Pan Z."/>
            <person name="Zhao W."/>
            <person name="Li Z."/>
            <person name="Tong C."/>
        </authorList>
    </citation>
    <scope>NUCLEOTIDE SEQUENCE</scope>
    <source>
        <tissue evidence="8">Leaf</tissue>
    </source>
</reference>
<evidence type="ECO:0000256" key="5">
    <source>
        <dbReference type="ARBA" id="ARBA00023180"/>
    </source>
</evidence>
<feature type="signal peptide" evidence="6">
    <location>
        <begin position="1"/>
        <end position="24"/>
    </location>
</feature>
<protein>
    <recommendedName>
        <fullName evidence="7">Wall-associated receptor kinase domain-containing protein</fullName>
    </recommendedName>
</protein>